<protein>
    <submittedName>
        <fullName evidence="2">Uncharacterized protein</fullName>
    </submittedName>
</protein>
<gene>
    <name evidence="2" type="ORF">ATE80_23805</name>
</gene>
<dbReference type="AlphaFoldDB" id="A0A100Y2C0"/>
<dbReference type="EMBL" id="LNSV01000078">
    <property type="protein sequence ID" value="KUH36401.1"/>
    <property type="molecule type" value="Genomic_DNA"/>
</dbReference>
<evidence type="ECO:0000313" key="2">
    <source>
        <dbReference type="EMBL" id="KUH36401.1"/>
    </source>
</evidence>
<accession>A0A100Y2C0</accession>
<dbReference type="OrthoDB" id="4350490at2"/>
<keyword evidence="3" id="KW-1185">Reference proteome</keyword>
<feature type="region of interest" description="Disordered" evidence="1">
    <location>
        <begin position="56"/>
        <end position="78"/>
    </location>
</feature>
<reference evidence="2 3" key="1">
    <citation type="submission" date="2015-11" db="EMBL/GenBank/DDBJ databases">
        <title>Genome-wide analysis reveals the secondary metabolome in Streptomyces kanasensis ZX01.</title>
        <authorList>
            <person name="Zhang G."/>
            <person name="Han L."/>
            <person name="Feng J."/>
            <person name="Zhang X."/>
        </authorList>
    </citation>
    <scope>NUCLEOTIDE SEQUENCE [LARGE SCALE GENOMIC DNA]</scope>
    <source>
        <strain evidence="2 3">ZX01</strain>
    </source>
</reference>
<dbReference type="RefSeq" id="WP_058944314.1">
    <property type="nucleotide sequence ID" value="NZ_LNSV01000078.1"/>
</dbReference>
<proteinExistence type="predicted"/>
<sequence>MRPVRFTEFVVTTVRPRAARVQTLAEACDTRHPFGVGITLGVGGEARWQFTGQLPEGAKHDSFTDEAGAGTPAPAGPSLVRERRAGAWIAAVAGAQCPEVAAIERWSTRPNTASATKGLTLTFHNGARIFARLL</sequence>
<comment type="caution">
    <text evidence="2">The sequence shown here is derived from an EMBL/GenBank/DDBJ whole genome shotgun (WGS) entry which is preliminary data.</text>
</comment>
<name>A0A100Y2C0_9ACTN</name>
<evidence type="ECO:0000256" key="1">
    <source>
        <dbReference type="SAM" id="MobiDB-lite"/>
    </source>
</evidence>
<evidence type="ECO:0000313" key="3">
    <source>
        <dbReference type="Proteomes" id="UP000054011"/>
    </source>
</evidence>
<feature type="compositionally biased region" description="Low complexity" evidence="1">
    <location>
        <begin position="67"/>
        <end position="77"/>
    </location>
</feature>
<organism evidence="2 3">
    <name type="scientific">Streptomyces kanasensis</name>
    <dbReference type="NCBI Taxonomy" id="936756"/>
    <lineage>
        <taxon>Bacteria</taxon>
        <taxon>Bacillati</taxon>
        <taxon>Actinomycetota</taxon>
        <taxon>Actinomycetes</taxon>
        <taxon>Kitasatosporales</taxon>
        <taxon>Streptomycetaceae</taxon>
        <taxon>Streptomyces</taxon>
    </lineage>
</organism>
<dbReference type="Proteomes" id="UP000054011">
    <property type="component" value="Unassembled WGS sequence"/>
</dbReference>